<evidence type="ECO:0000256" key="3">
    <source>
        <dbReference type="ARBA" id="ARBA00022692"/>
    </source>
</evidence>
<dbReference type="RefSeq" id="WP_233471797.1">
    <property type="nucleotide sequence ID" value="NZ_CAJHCS010000008.1"/>
</dbReference>
<feature type="transmembrane region" description="Helical" evidence="6">
    <location>
        <begin position="103"/>
        <end position="125"/>
    </location>
</feature>
<feature type="transmembrane region" description="Helical" evidence="6">
    <location>
        <begin position="385"/>
        <end position="405"/>
    </location>
</feature>
<dbReference type="PANTHER" id="PTHR23505">
    <property type="entry name" value="SPINSTER"/>
    <property type="match status" value="1"/>
</dbReference>
<sequence>MMFWKKSPAAVAASLLMIHLLAHIDRNMLLGFSPQIVRDLALSHTEYGFLAGAVWVLSFGVMAMFMGTLADRFNRPRIIAAGVLIWSACTLASGHAQSFEQMVVARFFVASGEAALVPAAVALLAELFSGKRRGTAMGLFFMGIPLGVGCSFLLAGSFGATHGWRSTFYALGVIGIAIALPLALLKEDRSVLAPQERGAPFVEQALAVLRTVGGNRALGFTIAGFVLVHLVFASFSFTQVWLVDERGMSAAGIATRIGVLQLVFGTLGAAAGGAAGDRAARRLRGGHASFMALLVVVCAPLILSYRFMPIGSPLFYIGMCAGFFLPMAVYGAALTAITGMTPTNMRSTVTGFTMLLINVFALAIGTVIIGMLADHLRRTGSTAPLTDVLLVNDVLAISSAIWFALAGRASGRKRVPSAENVQPVRS</sequence>
<feature type="domain" description="Major facilitator superfamily (MFS) profile" evidence="7">
    <location>
        <begin position="11"/>
        <end position="411"/>
    </location>
</feature>
<keyword evidence="5 6" id="KW-0472">Membrane</keyword>
<dbReference type="SUPFAM" id="SSF103473">
    <property type="entry name" value="MFS general substrate transporter"/>
    <property type="match status" value="1"/>
</dbReference>
<dbReference type="InterPro" id="IPR020846">
    <property type="entry name" value="MFS_dom"/>
</dbReference>
<feature type="transmembrane region" description="Helical" evidence="6">
    <location>
        <begin position="166"/>
        <end position="185"/>
    </location>
</feature>
<gene>
    <name evidence="8" type="ORF">V4C55_39645</name>
</gene>
<feature type="transmembrane region" description="Helical" evidence="6">
    <location>
        <begin position="257"/>
        <end position="276"/>
    </location>
</feature>
<feature type="transmembrane region" description="Helical" evidence="6">
    <location>
        <begin position="314"/>
        <end position="337"/>
    </location>
</feature>
<evidence type="ECO:0000256" key="5">
    <source>
        <dbReference type="ARBA" id="ARBA00023136"/>
    </source>
</evidence>
<evidence type="ECO:0000313" key="9">
    <source>
        <dbReference type="Proteomes" id="UP001494588"/>
    </source>
</evidence>
<dbReference type="InterPro" id="IPR044770">
    <property type="entry name" value="MFS_spinster-like"/>
</dbReference>
<organism evidence="8 9">
    <name type="scientific">Paraburkholderia sabiae</name>
    <dbReference type="NCBI Taxonomy" id="273251"/>
    <lineage>
        <taxon>Bacteria</taxon>
        <taxon>Pseudomonadati</taxon>
        <taxon>Pseudomonadota</taxon>
        <taxon>Betaproteobacteria</taxon>
        <taxon>Burkholderiales</taxon>
        <taxon>Burkholderiaceae</taxon>
        <taxon>Paraburkholderia</taxon>
    </lineage>
</organism>
<dbReference type="InterPro" id="IPR036259">
    <property type="entry name" value="MFS_trans_sf"/>
</dbReference>
<reference evidence="8 9" key="1">
    <citation type="submission" date="2024-01" db="EMBL/GenBank/DDBJ databases">
        <title>The diversity of rhizobia nodulating Mimosa spp. in eleven states of Brazil covering several biomes is determined by host plant, location, and edaphic factors.</title>
        <authorList>
            <person name="Rouws L."/>
            <person name="Barauna A."/>
            <person name="Beukes C."/>
            <person name="De Faria S.M."/>
            <person name="Gross E."/>
            <person name="Dos Reis Junior F.B."/>
            <person name="Simon M."/>
            <person name="Maluk M."/>
            <person name="Odee D.W."/>
            <person name="Kenicer G."/>
            <person name="Young J.P.W."/>
            <person name="Reis V.M."/>
            <person name="Zilli J."/>
            <person name="James E.K."/>
        </authorList>
    </citation>
    <scope>NUCLEOTIDE SEQUENCE [LARGE SCALE GENOMIC DNA]</scope>
    <source>
        <strain evidence="8 9">JPY77</strain>
    </source>
</reference>
<evidence type="ECO:0000256" key="6">
    <source>
        <dbReference type="SAM" id="Phobius"/>
    </source>
</evidence>
<dbReference type="PANTHER" id="PTHR23505:SF79">
    <property type="entry name" value="PROTEIN SPINSTER"/>
    <property type="match status" value="1"/>
</dbReference>
<keyword evidence="9" id="KW-1185">Reference proteome</keyword>
<evidence type="ECO:0000256" key="2">
    <source>
        <dbReference type="ARBA" id="ARBA00022448"/>
    </source>
</evidence>
<comment type="caution">
    <text evidence="8">The sequence shown here is derived from an EMBL/GenBank/DDBJ whole genome shotgun (WGS) entry which is preliminary data.</text>
</comment>
<feature type="transmembrane region" description="Helical" evidence="6">
    <location>
        <begin position="48"/>
        <end position="66"/>
    </location>
</feature>
<feature type="transmembrane region" description="Helical" evidence="6">
    <location>
        <begin position="288"/>
        <end position="308"/>
    </location>
</feature>
<dbReference type="Pfam" id="PF07690">
    <property type="entry name" value="MFS_1"/>
    <property type="match status" value="1"/>
</dbReference>
<keyword evidence="4 6" id="KW-1133">Transmembrane helix</keyword>
<keyword evidence="3 6" id="KW-0812">Transmembrane</keyword>
<feature type="transmembrane region" description="Helical" evidence="6">
    <location>
        <begin position="349"/>
        <end position="373"/>
    </location>
</feature>
<feature type="transmembrane region" description="Helical" evidence="6">
    <location>
        <begin position="78"/>
        <end position="97"/>
    </location>
</feature>
<proteinExistence type="predicted"/>
<dbReference type="EMBL" id="JAZHGC010000061">
    <property type="protein sequence ID" value="MEM5291844.1"/>
    <property type="molecule type" value="Genomic_DNA"/>
</dbReference>
<protein>
    <submittedName>
        <fullName evidence="8">MFS transporter</fullName>
    </submittedName>
</protein>
<keyword evidence="2" id="KW-0813">Transport</keyword>
<evidence type="ECO:0000256" key="1">
    <source>
        <dbReference type="ARBA" id="ARBA00004141"/>
    </source>
</evidence>
<comment type="subcellular location">
    <subcellularLocation>
        <location evidence="1">Membrane</location>
        <topology evidence="1">Multi-pass membrane protein</topology>
    </subcellularLocation>
</comment>
<evidence type="ECO:0000259" key="7">
    <source>
        <dbReference type="PROSITE" id="PS50850"/>
    </source>
</evidence>
<feature type="transmembrane region" description="Helical" evidence="6">
    <location>
        <begin position="137"/>
        <end position="160"/>
    </location>
</feature>
<dbReference type="Gene3D" id="1.20.1250.20">
    <property type="entry name" value="MFS general substrate transporter like domains"/>
    <property type="match status" value="1"/>
</dbReference>
<evidence type="ECO:0000313" key="8">
    <source>
        <dbReference type="EMBL" id="MEM5291844.1"/>
    </source>
</evidence>
<accession>A0ABU9QRH3</accession>
<feature type="transmembrane region" description="Helical" evidence="6">
    <location>
        <begin position="217"/>
        <end position="237"/>
    </location>
</feature>
<dbReference type="Proteomes" id="UP001494588">
    <property type="component" value="Unassembled WGS sequence"/>
</dbReference>
<dbReference type="PROSITE" id="PS50850">
    <property type="entry name" value="MFS"/>
    <property type="match status" value="1"/>
</dbReference>
<name>A0ABU9QRH3_9BURK</name>
<dbReference type="InterPro" id="IPR011701">
    <property type="entry name" value="MFS"/>
</dbReference>
<evidence type="ECO:0000256" key="4">
    <source>
        <dbReference type="ARBA" id="ARBA00022989"/>
    </source>
</evidence>